<reference evidence="1 2" key="1">
    <citation type="submission" date="2017-11" db="EMBL/GenBank/DDBJ databases">
        <title>Genome sequencing of Fusobacterium periodonticum KCOM 1261.</title>
        <authorList>
            <person name="Kook J.-K."/>
            <person name="Park S.-N."/>
            <person name="Lim Y.K."/>
        </authorList>
    </citation>
    <scope>NUCLEOTIDE SEQUENCE [LARGE SCALE GENOMIC DNA]</scope>
    <source>
        <strain evidence="1 2">KCOM 1261</strain>
    </source>
</reference>
<protein>
    <submittedName>
        <fullName evidence="1">Uncharacterized protein</fullName>
    </submittedName>
</protein>
<organism evidence="1 2">
    <name type="scientific">Fusobacterium pseudoperiodonticum</name>
    <dbReference type="NCBI Taxonomy" id="2663009"/>
    <lineage>
        <taxon>Bacteria</taxon>
        <taxon>Fusobacteriati</taxon>
        <taxon>Fusobacteriota</taxon>
        <taxon>Fusobacteriia</taxon>
        <taxon>Fusobacteriales</taxon>
        <taxon>Fusobacteriaceae</taxon>
        <taxon>Fusobacterium</taxon>
    </lineage>
</organism>
<dbReference type="EMBL" id="CP024699">
    <property type="protein sequence ID" value="ATV59803.1"/>
    <property type="molecule type" value="Genomic_DNA"/>
</dbReference>
<evidence type="ECO:0000313" key="2">
    <source>
        <dbReference type="Proteomes" id="UP000230056"/>
    </source>
</evidence>
<evidence type="ECO:0000313" key="1">
    <source>
        <dbReference type="EMBL" id="ATV59803.1"/>
    </source>
</evidence>
<dbReference type="RefSeq" id="WP_100025143.1">
    <property type="nucleotide sequence ID" value="NZ_CP024699.1"/>
</dbReference>
<proteinExistence type="predicted"/>
<accession>A0A2D3NWK1</accession>
<name>A0A2D3NWK1_9FUSO</name>
<gene>
    <name evidence="1" type="ORF">CTM72_08855</name>
</gene>
<dbReference type="AlphaFoldDB" id="A0A2D3NWK1"/>
<sequence>MDSLINLMLDSSKGIFKIDNVNDTTKQVRITEGIGDSSGVTKAVAKEVKVIDKSNDTVKIAKNTKGMKPIKKEQALEDIFTKEQEILKTYSPNIGVKDINKNGIKIKYDKEKYIKQIEDIKLGDLNGKKQKT</sequence>
<dbReference type="Proteomes" id="UP000230056">
    <property type="component" value="Chromosome"/>
</dbReference>